<dbReference type="InterPro" id="IPR011257">
    <property type="entry name" value="DNA_glycosylase"/>
</dbReference>
<dbReference type="Proteomes" id="UP000286317">
    <property type="component" value="Unassembled WGS sequence"/>
</dbReference>
<dbReference type="PANTHER" id="PTHR30037">
    <property type="entry name" value="DNA-3-METHYLADENINE GLYCOSYLASE 1"/>
    <property type="match status" value="1"/>
</dbReference>
<dbReference type="Pfam" id="PF03352">
    <property type="entry name" value="Adenine_glyco"/>
    <property type="match status" value="1"/>
</dbReference>
<keyword evidence="1" id="KW-0862">Zinc</keyword>
<keyword evidence="3" id="KW-1185">Reference proteome</keyword>
<evidence type="ECO:0000313" key="3">
    <source>
        <dbReference type="Proteomes" id="UP000286317"/>
    </source>
</evidence>
<reference evidence="2 3" key="1">
    <citation type="journal article" date="2016" name="Front. Microbiol.">
        <title>Comprehensive Phylogenetic Analysis of Bovine Non-aureus Staphylococci Species Based on Whole-Genome Sequencing.</title>
        <authorList>
            <person name="Naushad S."/>
            <person name="Barkema H.W."/>
            <person name="Luby C."/>
            <person name="Condas L.A."/>
            <person name="Nobrega D.B."/>
            <person name="Carson D.A."/>
            <person name="De Buck J."/>
        </authorList>
    </citation>
    <scope>NUCLEOTIDE SEQUENCE [LARGE SCALE GENOMIC DNA]</scope>
    <source>
        <strain evidence="2 3">SNUC 4554</strain>
    </source>
</reference>
<organism evidence="2 3">
    <name type="scientific">Staphylococcus shinii</name>
    <dbReference type="NCBI Taxonomy" id="2912228"/>
    <lineage>
        <taxon>Bacteria</taxon>
        <taxon>Bacillati</taxon>
        <taxon>Bacillota</taxon>
        <taxon>Bacilli</taxon>
        <taxon>Bacillales</taxon>
        <taxon>Staphylococcaceae</taxon>
        <taxon>Staphylococcus</taxon>
    </lineage>
</organism>
<evidence type="ECO:0000313" key="2">
    <source>
        <dbReference type="EMBL" id="RIN01553.1"/>
    </source>
</evidence>
<dbReference type="SUPFAM" id="SSF48150">
    <property type="entry name" value="DNA-glycosylase"/>
    <property type="match status" value="1"/>
</dbReference>
<evidence type="ECO:0000256" key="1">
    <source>
        <dbReference type="PIRSR" id="PIRSR605019-1"/>
    </source>
</evidence>
<feature type="binding site" evidence="1">
    <location>
        <position position="175"/>
    </location>
    <ligand>
        <name>Zn(2+)</name>
        <dbReference type="ChEBI" id="CHEBI:29105"/>
    </ligand>
</feature>
<dbReference type="AlphaFoldDB" id="A0A418IGQ0"/>
<dbReference type="InterPro" id="IPR052891">
    <property type="entry name" value="DNA-3mA_glycosylase"/>
</dbReference>
<feature type="binding site" evidence="1">
    <location>
        <position position="17"/>
    </location>
    <ligand>
        <name>Zn(2+)</name>
        <dbReference type="ChEBI" id="CHEBI:29105"/>
    </ligand>
</feature>
<dbReference type="PANTHER" id="PTHR30037:SF4">
    <property type="entry name" value="DNA-3-METHYLADENINE GLYCOSYLASE I"/>
    <property type="match status" value="1"/>
</dbReference>
<dbReference type="GO" id="GO:0046872">
    <property type="term" value="F:metal ion binding"/>
    <property type="evidence" value="ECO:0007669"/>
    <property type="project" value="UniProtKB-KW"/>
</dbReference>
<dbReference type="InterPro" id="IPR005019">
    <property type="entry name" value="Adenine_glyco"/>
</dbReference>
<dbReference type="Gene3D" id="1.10.340.30">
    <property type="entry name" value="Hypothetical protein, domain 2"/>
    <property type="match status" value="1"/>
</dbReference>
<feature type="binding site" evidence="1">
    <location>
        <position position="4"/>
    </location>
    <ligand>
        <name>Zn(2+)</name>
        <dbReference type="ChEBI" id="CHEBI:29105"/>
    </ligand>
</feature>
<proteinExistence type="predicted"/>
<dbReference type="GO" id="GO:0008725">
    <property type="term" value="F:DNA-3-methyladenine glycosylase activity"/>
    <property type="evidence" value="ECO:0007669"/>
    <property type="project" value="InterPro"/>
</dbReference>
<dbReference type="OrthoDB" id="9807664at2"/>
<dbReference type="EMBL" id="QXUF01000026">
    <property type="protein sequence ID" value="RIN01553.1"/>
    <property type="molecule type" value="Genomic_DNA"/>
</dbReference>
<keyword evidence="1" id="KW-0479">Metal-binding</keyword>
<dbReference type="RefSeq" id="WP_101049519.1">
    <property type="nucleotide sequence ID" value="NZ_CP188208.1"/>
</dbReference>
<accession>A0A418IGQ0</accession>
<feature type="binding site" evidence="1">
    <location>
        <position position="179"/>
    </location>
    <ligand>
        <name>Zn(2+)</name>
        <dbReference type="ChEBI" id="CHEBI:29105"/>
    </ligand>
</feature>
<sequence length="192" mass="22195">MNECAFGTKDPLYLHYHDEEWGQPIYDSLKLFKLIALESQHAGLSWLTILKKKESYEQAFYNFDPIKISKMTTDDIERLMTFPNIVHNRKKIEAIVSQAQGYFDIEKDYGSFSDFLWSFVDHKPIDCGYTMASDRITVDERATELSKQLKKYGFKFLGPVTVFSFLEAAGLYNAHLQSCPNNPKVYNGKGFD</sequence>
<gene>
    <name evidence="2" type="ORF">BU112_05335</name>
</gene>
<dbReference type="GO" id="GO:0006284">
    <property type="term" value="P:base-excision repair"/>
    <property type="evidence" value="ECO:0007669"/>
    <property type="project" value="InterPro"/>
</dbReference>
<comment type="caution">
    <text evidence="2">The sequence shown here is derived from an EMBL/GenBank/DDBJ whole genome shotgun (WGS) entry which is preliminary data.</text>
</comment>
<name>A0A418IGQ0_9STAP</name>
<protein>
    <submittedName>
        <fullName evidence="2">DNA-3-methyladenine glycosylase I</fullName>
    </submittedName>
</protein>